<dbReference type="InterPro" id="IPR050189">
    <property type="entry name" value="MFS_Efflux_Transporters"/>
</dbReference>
<feature type="transmembrane region" description="Helical" evidence="6">
    <location>
        <begin position="310"/>
        <end position="329"/>
    </location>
</feature>
<dbReference type="GO" id="GO:0005886">
    <property type="term" value="C:plasma membrane"/>
    <property type="evidence" value="ECO:0007669"/>
    <property type="project" value="UniProtKB-SubCell"/>
</dbReference>
<evidence type="ECO:0008006" key="9">
    <source>
        <dbReference type="Google" id="ProtNLM"/>
    </source>
</evidence>
<gene>
    <name evidence="7" type="ORF">JIN81_01440</name>
</gene>
<evidence type="ECO:0000256" key="6">
    <source>
        <dbReference type="SAM" id="Phobius"/>
    </source>
</evidence>
<keyword evidence="8" id="KW-1185">Reference proteome</keyword>
<dbReference type="RefSeq" id="WP_200275549.1">
    <property type="nucleotide sequence ID" value="NZ_JAENII010000001.1"/>
</dbReference>
<comment type="caution">
    <text evidence="7">The sequence shown here is derived from an EMBL/GenBank/DDBJ whole genome shotgun (WGS) entry which is preliminary data.</text>
</comment>
<evidence type="ECO:0000256" key="4">
    <source>
        <dbReference type="ARBA" id="ARBA00022989"/>
    </source>
</evidence>
<feature type="transmembrane region" description="Helical" evidence="6">
    <location>
        <begin position="282"/>
        <end position="304"/>
    </location>
</feature>
<accession>A0A934R821</accession>
<feature type="transmembrane region" description="Helical" evidence="6">
    <location>
        <begin position="370"/>
        <end position="388"/>
    </location>
</feature>
<feature type="transmembrane region" description="Helical" evidence="6">
    <location>
        <begin position="134"/>
        <end position="153"/>
    </location>
</feature>
<keyword evidence="5 6" id="KW-0472">Membrane</keyword>
<dbReference type="InterPro" id="IPR036259">
    <property type="entry name" value="MFS_trans_sf"/>
</dbReference>
<evidence type="ECO:0000256" key="2">
    <source>
        <dbReference type="ARBA" id="ARBA00022475"/>
    </source>
</evidence>
<keyword evidence="3 6" id="KW-0812">Transmembrane</keyword>
<keyword evidence="4 6" id="KW-1133">Transmembrane helix</keyword>
<evidence type="ECO:0000256" key="5">
    <source>
        <dbReference type="ARBA" id="ARBA00023136"/>
    </source>
</evidence>
<evidence type="ECO:0000256" key="3">
    <source>
        <dbReference type="ARBA" id="ARBA00022692"/>
    </source>
</evidence>
<dbReference type="SUPFAM" id="SSF103473">
    <property type="entry name" value="MFS general substrate transporter"/>
    <property type="match status" value="2"/>
</dbReference>
<dbReference type="Pfam" id="PF07690">
    <property type="entry name" value="MFS_1"/>
    <property type="match status" value="1"/>
</dbReference>
<dbReference type="InterPro" id="IPR011701">
    <property type="entry name" value="MFS"/>
</dbReference>
<feature type="transmembrane region" description="Helical" evidence="6">
    <location>
        <begin position="12"/>
        <end position="35"/>
    </location>
</feature>
<feature type="transmembrane region" description="Helical" evidence="6">
    <location>
        <begin position="74"/>
        <end position="94"/>
    </location>
</feature>
<name>A0A934R821_9BACT</name>
<dbReference type="EMBL" id="JAENII010000001">
    <property type="protein sequence ID" value="MBK1825668.1"/>
    <property type="molecule type" value="Genomic_DNA"/>
</dbReference>
<dbReference type="PANTHER" id="PTHR43124:SF3">
    <property type="entry name" value="CHLORAMPHENICOL EFFLUX PUMP RV0191"/>
    <property type="match status" value="1"/>
</dbReference>
<dbReference type="GO" id="GO:0022857">
    <property type="term" value="F:transmembrane transporter activity"/>
    <property type="evidence" value="ECO:0007669"/>
    <property type="project" value="InterPro"/>
</dbReference>
<evidence type="ECO:0000256" key="1">
    <source>
        <dbReference type="ARBA" id="ARBA00004651"/>
    </source>
</evidence>
<sequence>MEEIHGLRKRSQLFVFEALGSLACGFYGNYVFFLFRDRHGFGNLGNLGVAALMGLVIAVASWQGGRFAQRRGCFRAMNVGLIGMILALGVGACFEPLPVQLLVMVVWAASQFMVWPALEALVTEGVSGSARANIVGIYSVVWAACSALSYFFGGGLFERLGASSIFWLPPVLHLLQIAVLWGYSRNEAEAPPAIPTAPLPQASPPASRSGCDPKSFQRMAWFANPFACVAAFTLLAMIPELARKLGLSVTVAGVFCSIWFFARLAAFVIMWRWPGWHYRFRWLLVGYILLLMGFVLVLTSGGLWQLAMGQVAFGLAVGSLYYASLFYSMDVGEARAEQGGIHEAMMGAGNLVGPGIGAMSLLIAPQLPNAGVWSVSGLLGVGLMVLVGNRLKRRM</sequence>
<comment type="subcellular location">
    <subcellularLocation>
        <location evidence="1">Cell membrane</location>
        <topology evidence="1">Multi-pass membrane protein</topology>
    </subcellularLocation>
</comment>
<dbReference type="PANTHER" id="PTHR43124">
    <property type="entry name" value="PURINE EFFLUX PUMP PBUE"/>
    <property type="match status" value="1"/>
</dbReference>
<feature type="transmembrane region" description="Helical" evidence="6">
    <location>
        <begin position="219"/>
        <end position="239"/>
    </location>
</feature>
<reference evidence="7" key="1">
    <citation type="submission" date="2021-01" db="EMBL/GenBank/DDBJ databases">
        <title>Modified the classification status of verrucomicrobia.</title>
        <authorList>
            <person name="Feng X."/>
        </authorList>
    </citation>
    <scope>NUCLEOTIDE SEQUENCE</scope>
    <source>
        <strain evidence="7">KCTC 22201</strain>
    </source>
</reference>
<feature type="transmembrane region" description="Helical" evidence="6">
    <location>
        <begin position="100"/>
        <end position="122"/>
    </location>
</feature>
<dbReference type="AlphaFoldDB" id="A0A934R821"/>
<evidence type="ECO:0000313" key="7">
    <source>
        <dbReference type="EMBL" id="MBK1825668.1"/>
    </source>
</evidence>
<protein>
    <recommendedName>
        <fullName evidence="9">MFS transporter</fullName>
    </recommendedName>
</protein>
<evidence type="ECO:0000313" key="8">
    <source>
        <dbReference type="Proteomes" id="UP000658278"/>
    </source>
</evidence>
<dbReference type="Gene3D" id="1.20.1250.20">
    <property type="entry name" value="MFS general substrate transporter like domains"/>
    <property type="match status" value="1"/>
</dbReference>
<keyword evidence="2" id="KW-1003">Cell membrane</keyword>
<proteinExistence type="predicted"/>
<organism evidence="7 8">
    <name type="scientific">Haloferula rosea</name>
    <dbReference type="NCBI Taxonomy" id="490093"/>
    <lineage>
        <taxon>Bacteria</taxon>
        <taxon>Pseudomonadati</taxon>
        <taxon>Verrucomicrobiota</taxon>
        <taxon>Verrucomicrobiia</taxon>
        <taxon>Verrucomicrobiales</taxon>
        <taxon>Verrucomicrobiaceae</taxon>
        <taxon>Haloferula</taxon>
    </lineage>
</organism>
<feature type="transmembrane region" description="Helical" evidence="6">
    <location>
        <begin position="245"/>
        <end position="270"/>
    </location>
</feature>
<feature type="transmembrane region" description="Helical" evidence="6">
    <location>
        <begin position="41"/>
        <end position="62"/>
    </location>
</feature>
<dbReference type="Proteomes" id="UP000658278">
    <property type="component" value="Unassembled WGS sequence"/>
</dbReference>